<name>A0A2M8PYU3_9CHLR</name>
<comment type="caution">
    <text evidence="3">The sequence shown here is derived from an EMBL/GenBank/DDBJ whole genome shotgun (WGS) entry which is preliminary data.</text>
</comment>
<feature type="transmembrane region" description="Helical" evidence="1">
    <location>
        <begin position="61"/>
        <end position="85"/>
    </location>
</feature>
<feature type="transmembrane region" description="Helical" evidence="1">
    <location>
        <begin position="111"/>
        <end position="135"/>
    </location>
</feature>
<dbReference type="Pfam" id="PF00578">
    <property type="entry name" value="AhpC-TSA"/>
    <property type="match status" value="1"/>
</dbReference>
<dbReference type="CDD" id="cd02966">
    <property type="entry name" value="TlpA_like_family"/>
    <property type="match status" value="1"/>
</dbReference>
<evidence type="ECO:0000313" key="4">
    <source>
        <dbReference type="Proteomes" id="UP000228947"/>
    </source>
</evidence>
<dbReference type="AlphaFoldDB" id="A0A2M8PYU3"/>
<dbReference type="GO" id="GO:0016491">
    <property type="term" value="F:oxidoreductase activity"/>
    <property type="evidence" value="ECO:0007669"/>
    <property type="project" value="InterPro"/>
</dbReference>
<sequence length="501" mass="53468">MLSDISIGIAFIAGLLSFISPCVLPLIPAYIGYLTARASGQASVEAQPREAALSLSRANRLIVFLHGVAFVLGFTLIFVGLGMLISGGLRLVVGQEAAAVVSGGARDLQTLLAQVGGVIVIVFGLHVMGVTGWLLRRLVYDVNWASLGGLGAALRGFFERLLGGLYADTRRQVDPRNPYGFLGSALMGMVFAAGWSPCIGPILGAILTVSVSATSSSEWWAAGGMLLVYSLGLGAPFLLAAIAIDQMRGLMRRLQKRMRLIEAISGIFLILVGYLLLSGELARLANVGGGIADFTYNLQECTVSAFRGEIAWSEHGACMGIGHGAFLRQKALEKPTESASDLPESSEAAPEALIDRAIGTEIGLKAPNFSTTLFDGTPLELRQLEGKLVILNFWASYCAPCRDEMPFFQTLSEKYADLTVLAINTVEINPQAARQFAADLALRFPLGTDADNRIGRQFGVQGLPTTYIIGRDGVILKRLYGAVNFATFEADVRTWLGISGE</sequence>
<proteinExistence type="predicted"/>
<dbReference type="InterPro" id="IPR013766">
    <property type="entry name" value="Thioredoxin_domain"/>
</dbReference>
<feature type="transmembrane region" description="Helical" evidence="1">
    <location>
        <begin position="260"/>
        <end position="277"/>
    </location>
</feature>
<accession>A0A2M8PYU3</accession>
<feature type="transmembrane region" description="Helical" evidence="1">
    <location>
        <begin position="6"/>
        <end position="27"/>
    </location>
</feature>
<dbReference type="PROSITE" id="PS51352">
    <property type="entry name" value="THIOREDOXIN_2"/>
    <property type="match status" value="1"/>
</dbReference>
<keyword evidence="1" id="KW-1133">Transmembrane helix</keyword>
<feature type="transmembrane region" description="Helical" evidence="1">
    <location>
        <begin position="219"/>
        <end position="239"/>
    </location>
</feature>
<dbReference type="InterPro" id="IPR000866">
    <property type="entry name" value="AhpC/TSA"/>
</dbReference>
<dbReference type="PANTHER" id="PTHR31272:SF4">
    <property type="entry name" value="CYTOCHROME C-TYPE BIOGENESIS PROTEIN HI_1454-RELATED"/>
    <property type="match status" value="1"/>
</dbReference>
<evidence type="ECO:0000259" key="2">
    <source>
        <dbReference type="PROSITE" id="PS51352"/>
    </source>
</evidence>
<reference evidence="3 4" key="1">
    <citation type="submission" date="2017-11" db="EMBL/GenBank/DDBJ databases">
        <title>Evolution of Phototrophy in the Chloroflexi Phylum Driven by Horizontal Gene Transfer.</title>
        <authorList>
            <person name="Ward L.M."/>
            <person name="Hemp J."/>
            <person name="Shih P.M."/>
            <person name="Mcglynn S.E."/>
            <person name="Fischer W."/>
        </authorList>
    </citation>
    <scope>NUCLEOTIDE SEQUENCE [LARGE SCALE GENOMIC DNA]</scope>
    <source>
        <strain evidence="3">CP1_1M</strain>
    </source>
</reference>
<dbReference type="InterPro" id="IPR051790">
    <property type="entry name" value="Cytochrome_c-biogenesis_DsbD"/>
</dbReference>
<feature type="transmembrane region" description="Helical" evidence="1">
    <location>
        <begin position="179"/>
        <end position="207"/>
    </location>
</feature>
<dbReference type="InterPro" id="IPR017937">
    <property type="entry name" value="Thioredoxin_CS"/>
</dbReference>
<dbReference type="GO" id="GO:0016209">
    <property type="term" value="F:antioxidant activity"/>
    <property type="evidence" value="ECO:0007669"/>
    <property type="project" value="InterPro"/>
</dbReference>
<keyword evidence="1" id="KW-0812">Transmembrane</keyword>
<dbReference type="PROSITE" id="PS00194">
    <property type="entry name" value="THIOREDOXIN_1"/>
    <property type="match status" value="1"/>
</dbReference>
<evidence type="ECO:0000313" key="3">
    <source>
        <dbReference type="EMBL" id="PJF42719.1"/>
    </source>
</evidence>
<organism evidence="3 4">
    <name type="scientific">Candidatus Thermofonsia Clade 1 bacterium</name>
    <dbReference type="NCBI Taxonomy" id="2364210"/>
    <lineage>
        <taxon>Bacteria</taxon>
        <taxon>Bacillati</taxon>
        <taxon>Chloroflexota</taxon>
        <taxon>Candidatus Thermofontia</taxon>
        <taxon>Candidatus Thermofonsia Clade 1</taxon>
    </lineage>
</organism>
<gene>
    <name evidence="3" type="ORF">CUN50_02995</name>
</gene>
<feature type="domain" description="Thioredoxin" evidence="2">
    <location>
        <begin position="360"/>
        <end position="497"/>
    </location>
</feature>
<evidence type="ECO:0000256" key="1">
    <source>
        <dbReference type="SAM" id="Phobius"/>
    </source>
</evidence>
<dbReference type="SUPFAM" id="SSF52833">
    <property type="entry name" value="Thioredoxin-like"/>
    <property type="match status" value="1"/>
</dbReference>
<dbReference type="Proteomes" id="UP000228947">
    <property type="component" value="Unassembled WGS sequence"/>
</dbReference>
<dbReference type="EMBL" id="PGTL01000010">
    <property type="protein sequence ID" value="PJF42719.1"/>
    <property type="molecule type" value="Genomic_DNA"/>
</dbReference>
<dbReference type="Gene3D" id="3.40.30.10">
    <property type="entry name" value="Glutaredoxin"/>
    <property type="match status" value="1"/>
</dbReference>
<dbReference type="PANTHER" id="PTHR31272">
    <property type="entry name" value="CYTOCHROME C-TYPE BIOGENESIS PROTEIN HI_1454-RELATED"/>
    <property type="match status" value="1"/>
</dbReference>
<protein>
    <recommendedName>
        <fullName evidence="2">Thioredoxin domain-containing protein</fullName>
    </recommendedName>
</protein>
<dbReference type="InterPro" id="IPR036249">
    <property type="entry name" value="Thioredoxin-like_sf"/>
</dbReference>
<keyword evidence="1" id="KW-0472">Membrane</keyword>